<keyword evidence="1" id="KW-0732">Signal</keyword>
<sequence>MRFALLAVTLLPALATAATLGERDVQAMSLDLPEFDTDSLDGSFAENSAEQEVENADLFSANAVCPVGYPKYCSRWGFCCRKNAVGCCRNACCLPGTDFCGANGHCYKWTK</sequence>
<dbReference type="Proteomes" id="UP000029964">
    <property type="component" value="Unassembled WGS sequence"/>
</dbReference>
<comment type="caution">
    <text evidence="2">The sequence shown here is derived from an EMBL/GenBank/DDBJ whole genome shotgun (WGS) entry which is preliminary data.</text>
</comment>
<gene>
    <name evidence="2" type="ORF">ACRE_066370</name>
</gene>
<name>A0A086SZW0_HAPC1</name>
<dbReference type="EMBL" id="JPKY01000089">
    <property type="protein sequence ID" value="KFH42642.1"/>
    <property type="molecule type" value="Genomic_DNA"/>
</dbReference>
<evidence type="ECO:0000256" key="1">
    <source>
        <dbReference type="SAM" id="SignalP"/>
    </source>
</evidence>
<feature type="signal peptide" evidence="1">
    <location>
        <begin position="1"/>
        <end position="17"/>
    </location>
</feature>
<keyword evidence="3" id="KW-1185">Reference proteome</keyword>
<reference evidence="3" key="1">
    <citation type="journal article" date="2014" name="Genome Announc.">
        <title>Genome sequence and annotation of Acremonium chrysogenum, producer of the beta-lactam antibiotic cephalosporin C.</title>
        <authorList>
            <person name="Terfehr D."/>
            <person name="Dahlmann T.A."/>
            <person name="Specht T."/>
            <person name="Zadra I."/>
            <person name="Kuernsteiner H."/>
            <person name="Kueck U."/>
        </authorList>
    </citation>
    <scope>NUCLEOTIDE SEQUENCE [LARGE SCALE GENOMIC DNA]</scope>
    <source>
        <strain evidence="3">ATCC 11550 / CBS 779.69 / DSM 880 / IAM 14645 / JCM 23072 / IMI 49137</strain>
    </source>
</reference>
<dbReference type="AlphaFoldDB" id="A0A086SZW0"/>
<accession>A0A086SZW0</accession>
<dbReference type="HOGENOM" id="CLU_158083_0_0_1"/>
<evidence type="ECO:0000313" key="3">
    <source>
        <dbReference type="Proteomes" id="UP000029964"/>
    </source>
</evidence>
<feature type="chain" id="PRO_5001815374" evidence="1">
    <location>
        <begin position="18"/>
        <end position="111"/>
    </location>
</feature>
<protein>
    <submittedName>
        <fullName evidence="2">Uncharacterized protein</fullName>
    </submittedName>
</protein>
<proteinExistence type="predicted"/>
<dbReference type="OrthoDB" id="5020829at2759"/>
<organism evidence="2 3">
    <name type="scientific">Hapsidospora chrysogenum (strain ATCC 11550 / CBS 779.69 / DSM 880 / IAM 14645 / JCM 23072 / IMI 49137)</name>
    <name type="common">Acremonium chrysogenum</name>
    <dbReference type="NCBI Taxonomy" id="857340"/>
    <lineage>
        <taxon>Eukaryota</taxon>
        <taxon>Fungi</taxon>
        <taxon>Dikarya</taxon>
        <taxon>Ascomycota</taxon>
        <taxon>Pezizomycotina</taxon>
        <taxon>Sordariomycetes</taxon>
        <taxon>Hypocreomycetidae</taxon>
        <taxon>Hypocreales</taxon>
        <taxon>Bionectriaceae</taxon>
        <taxon>Hapsidospora</taxon>
    </lineage>
</organism>
<evidence type="ECO:0000313" key="2">
    <source>
        <dbReference type="EMBL" id="KFH42642.1"/>
    </source>
</evidence>